<dbReference type="OrthoDB" id="4281720at2"/>
<feature type="region of interest" description="Disordered" evidence="1">
    <location>
        <begin position="201"/>
        <end position="250"/>
    </location>
</feature>
<evidence type="ECO:0000313" key="4">
    <source>
        <dbReference type="Proteomes" id="UP000323410"/>
    </source>
</evidence>
<dbReference type="SUPFAM" id="SSF53098">
    <property type="entry name" value="Ribonuclease H-like"/>
    <property type="match status" value="1"/>
</dbReference>
<accession>A0A5D0XIY3</accession>
<dbReference type="PANTHER" id="PTHR46889:SF4">
    <property type="entry name" value="TRANSPOSASE INSO FOR INSERTION SEQUENCE ELEMENT IS911B-RELATED"/>
    <property type="match status" value="1"/>
</dbReference>
<dbReference type="AlphaFoldDB" id="A0A5D0XIY3"/>
<name>A0A5D0XIY3_9MICC</name>
<feature type="domain" description="Integrase catalytic" evidence="2">
    <location>
        <begin position="140"/>
        <end position="198"/>
    </location>
</feature>
<keyword evidence="4" id="KW-1185">Reference proteome</keyword>
<evidence type="ECO:0000259" key="2">
    <source>
        <dbReference type="Pfam" id="PF00665"/>
    </source>
</evidence>
<dbReference type="GO" id="GO:0015074">
    <property type="term" value="P:DNA integration"/>
    <property type="evidence" value="ECO:0007669"/>
    <property type="project" value="InterPro"/>
</dbReference>
<comment type="caution">
    <text evidence="3">The sequence shown here is derived from an EMBL/GenBank/DDBJ whole genome shotgun (WGS) entry which is preliminary data.</text>
</comment>
<sequence length="263" mass="29003">MGFIDQMRSKGHVVESICRVLREQGCRIAARTYRSWRAQKVAVRTLTDAAVMNAVRDAAWTTDQMGRVRLAPEGLYGRAKMLALLRRTGHPQASPGSVDRAMRALGLSGVRRGRPVRTTVAGKDGVRAGALLNRDFTAVAPNTVWVTDFTYVRTWSGFVYVAFIVDVFAQRIVAWHAQNTKHTSLVMTPLRMALRCQVAAPAGRSTASHSNPSPTASSKRSHATGPSPQRQPKHRTSEPQKFGATSGHRRHGYWKALANFRSS</sequence>
<dbReference type="Proteomes" id="UP000323410">
    <property type="component" value="Unassembled WGS sequence"/>
</dbReference>
<protein>
    <submittedName>
        <fullName evidence="3">DDE-type integrase/transposase/recombinase</fullName>
    </submittedName>
</protein>
<reference evidence="3 4" key="1">
    <citation type="submission" date="2019-08" db="EMBL/GenBank/DDBJ databases">
        <title>Genone of Arthrobacter echini P9.</title>
        <authorList>
            <person name="Bowman J.P."/>
        </authorList>
    </citation>
    <scope>NUCLEOTIDE SEQUENCE [LARGE SCALE GENOMIC DNA]</scope>
    <source>
        <strain evidence="3 4">P9</strain>
    </source>
</reference>
<feature type="compositionally biased region" description="Polar residues" evidence="1">
    <location>
        <begin position="205"/>
        <end position="230"/>
    </location>
</feature>
<dbReference type="InterPro" id="IPR036397">
    <property type="entry name" value="RNaseH_sf"/>
</dbReference>
<evidence type="ECO:0000313" key="3">
    <source>
        <dbReference type="EMBL" id="TYC96179.1"/>
    </source>
</evidence>
<proteinExistence type="predicted"/>
<dbReference type="InterPro" id="IPR050900">
    <property type="entry name" value="Transposase_IS3/IS150/IS904"/>
</dbReference>
<dbReference type="Pfam" id="PF00665">
    <property type="entry name" value="rve"/>
    <property type="match status" value="1"/>
</dbReference>
<dbReference type="Gene3D" id="3.30.420.10">
    <property type="entry name" value="Ribonuclease H-like superfamily/Ribonuclease H"/>
    <property type="match status" value="1"/>
</dbReference>
<dbReference type="GO" id="GO:0003676">
    <property type="term" value="F:nucleic acid binding"/>
    <property type="evidence" value="ECO:0007669"/>
    <property type="project" value="InterPro"/>
</dbReference>
<dbReference type="EMBL" id="VSLD01000014">
    <property type="protein sequence ID" value="TYC96179.1"/>
    <property type="molecule type" value="Genomic_DNA"/>
</dbReference>
<dbReference type="PANTHER" id="PTHR46889">
    <property type="entry name" value="TRANSPOSASE INSF FOR INSERTION SEQUENCE IS3B-RELATED"/>
    <property type="match status" value="1"/>
</dbReference>
<organism evidence="3 4">
    <name type="scientific">Arthrobacter echini</name>
    <dbReference type="NCBI Taxonomy" id="1529066"/>
    <lineage>
        <taxon>Bacteria</taxon>
        <taxon>Bacillati</taxon>
        <taxon>Actinomycetota</taxon>
        <taxon>Actinomycetes</taxon>
        <taxon>Micrococcales</taxon>
        <taxon>Micrococcaceae</taxon>
        <taxon>Arthrobacter</taxon>
    </lineage>
</organism>
<gene>
    <name evidence="3" type="ORF">FQ377_14175</name>
</gene>
<dbReference type="InterPro" id="IPR012337">
    <property type="entry name" value="RNaseH-like_sf"/>
</dbReference>
<dbReference type="InterPro" id="IPR001584">
    <property type="entry name" value="Integrase_cat-core"/>
</dbReference>
<evidence type="ECO:0000256" key="1">
    <source>
        <dbReference type="SAM" id="MobiDB-lite"/>
    </source>
</evidence>